<protein>
    <recommendedName>
        <fullName evidence="3">Carboxylic ester hydrolase</fullName>
        <ecNumber evidence="3">3.1.1.-</ecNumber>
    </recommendedName>
</protein>
<dbReference type="InterPro" id="IPR050309">
    <property type="entry name" value="Type-B_Carboxylest/Lipase"/>
</dbReference>
<keyword evidence="6" id="KW-1185">Reference proteome</keyword>
<dbReference type="RefSeq" id="XP_070893125.1">
    <property type="nucleotide sequence ID" value="XM_071047214.1"/>
</dbReference>
<evidence type="ECO:0000313" key="5">
    <source>
        <dbReference type="EMBL" id="KAL2838656.1"/>
    </source>
</evidence>
<evidence type="ECO:0000256" key="2">
    <source>
        <dbReference type="ARBA" id="ARBA00022801"/>
    </source>
</evidence>
<comment type="similarity">
    <text evidence="1 3">Belongs to the type-B carboxylesterase/lipase family.</text>
</comment>
<dbReference type="GeneID" id="98162378"/>
<evidence type="ECO:0000313" key="6">
    <source>
        <dbReference type="Proteomes" id="UP001610444"/>
    </source>
</evidence>
<gene>
    <name evidence="5" type="ORF">BJX68DRAFT_272477</name>
</gene>
<dbReference type="InterPro" id="IPR029058">
    <property type="entry name" value="AB_hydrolase_fold"/>
</dbReference>
<evidence type="ECO:0000259" key="4">
    <source>
        <dbReference type="Pfam" id="PF00135"/>
    </source>
</evidence>
<feature type="domain" description="Carboxylesterase type B" evidence="4">
    <location>
        <begin position="25"/>
        <end position="320"/>
    </location>
</feature>
<feature type="chain" id="PRO_5045007451" description="Carboxylic ester hydrolase" evidence="3">
    <location>
        <begin position="23"/>
        <end position="458"/>
    </location>
</feature>
<sequence length="458" mass="49384">MVVVRNVVTPALCALFMAGTYASELCVKTSTGQVRGAYVDSERSVRGFLGIPYAEAPVGDLRWAPPKARKSSRVDATSFGPSCPQDRNIAPNISEDCLSLNIWTPSSKSLSRPAAVMLYIHGGGYTMGAGSEDNVDALNIVRDHEDVIVVTINYRLGVFGFPNAPGIPDGKQNVGLLDQRLAVQWVSKNIRRFGGDPQRIMLFGESAGAASVDLYTYAYHDEPLVHAAVLQSGTTNLLLANASSHQSWGSLAKSVNCDPADLVCMRRVSVDGILAGLGSKASAFVPVVDETVVFSNYTERAAQGMMAKIPMLIGSNSDEFPGVPVITHTVFTCPAKQAAEYRVENDLPVWVYMYHGNWTGIGAVHASDVPMIFGTYSSPAQGQAEASNYMQNAWVSFAQNPHSLEKKYHWPLYKDGKMIDLAPDNRPLPDFTSTYWTDLVCGGMPISGSSMALEALSG</sequence>
<dbReference type="InterPro" id="IPR002018">
    <property type="entry name" value="CarbesteraseB"/>
</dbReference>
<dbReference type="EMBL" id="JBFXLR010000082">
    <property type="protein sequence ID" value="KAL2838656.1"/>
    <property type="molecule type" value="Genomic_DNA"/>
</dbReference>
<reference evidence="5 6" key="1">
    <citation type="submission" date="2024-07" db="EMBL/GenBank/DDBJ databases">
        <title>Section-level genome sequencing and comparative genomics of Aspergillus sections Usti and Cavernicolus.</title>
        <authorList>
            <consortium name="Lawrence Berkeley National Laboratory"/>
            <person name="Nybo J.L."/>
            <person name="Vesth T.C."/>
            <person name="Theobald S."/>
            <person name="Frisvad J.C."/>
            <person name="Larsen T.O."/>
            <person name="Kjaerboelling I."/>
            <person name="Rothschild-Mancinelli K."/>
            <person name="Lyhne E.K."/>
            <person name="Kogle M.E."/>
            <person name="Barry K."/>
            <person name="Clum A."/>
            <person name="Na H."/>
            <person name="Ledsgaard L."/>
            <person name="Lin J."/>
            <person name="Lipzen A."/>
            <person name="Kuo A."/>
            <person name="Riley R."/>
            <person name="Mondo S."/>
            <person name="LaButti K."/>
            <person name="Haridas S."/>
            <person name="Pangalinan J."/>
            <person name="Salamov A.A."/>
            <person name="Simmons B.A."/>
            <person name="Magnuson J.K."/>
            <person name="Chen J."/>
            <person name="Drula E."/>
            <person name="Henrissat B."/>
            <person name="Wiebenga A."/>
            <person name="Lubbers R.J."/>
            <person name="Gomes A.C."/>
            <person name="Macurrencykelacurrency M.R."/>
            <person name="Stajich J."/>
            <person name="Grigoriev I.V."/>
            <person name="Mortensen U.H."/>
            <person name="De vries R.P."/>
            <person name="Baker S.E."/>
            <person name="Andersen M.R."/>
        </authorList>
    </citation>
    <scope>NUCLEOTIDE SEQUENCE [LARGE SCALE GENOMIC DNA]</scope>
    <source>
        <strain evidence="5 6">CBS 756.74</strain>
    </source>
</reference>
<dbReference type="SUPFAM" id="SSF53474">
    <property type="entry name" value="alpha/beta-Hydrolases"/>
    <property type="match status" value="1"/>
</dbReference>
<dbReference type="GO" id="GO:0016787">
    <property type="term" value="F:hydrolase activity"/>
    <property type="evidence" value="ECO:0007669"/>
    <property type="project" value="UniProtKB-KW"/>
</dbReference>
<dbReference type="InterPro" id="IPR019826">
    <property type="entry name" value="Carboxylesterase_B_AS"/>
</dbReference>
<dbReference type="PANTHER" id="PTHR11559">
    <property type="entry name" value="CARBOXYLESTERASE"/>
    <property type="match status" value="1"/>
</dbReference>
<dbReference type="Pfam" id="PF00135">
    <property type="entry name" value="COesterase"/>
    <property type="match status" value="2"/>
</dbReference>
<dbReference type="PROSITE" id="PS00122">
    <property type="entry name" value="CARBOXYLESTERASE_B_1"/>
    <property type="match status" value="1"/>
</dbReference>
<organism evidence="5 6">
    <name type="scientific">Aspergillus pseudodeflectus</name>
    <dbReference type="NCBI Taxonomy" id="176178"/>
    <lineage>
        <taxon>Eukaryota</taxon>
        <taxon>Fungi</taxon>
        <taxon>Dikarya</taxon>
        <taxon>Ascomycota</taxon>
        <taxon>Pezizomycotina</taxon>
        <taxon>Eurotiomycetes</taxon>
        <taxon>Eurotiomycetidae</taxon>
        <taxon>Eurotiales</taxon>
        <taxon>Aspergillaceae</taxon>
        <taxon>Aspergillus</taxon>
        <taxon>Aspergillus subgen. Nidulantes</taxon>
    </lineage>
</organism>
<evidence type="ECO:0000256" key="3">
    <source>
        <dbReference type="RuleBase" id="RU361235"/>
    </source>
</evidence>
<keyword evidence="2 3" id="KW-0378">Hydrolase</keyword>
<dbReference type="Proteomes" id="UP001610444">
    <property type="component" value="Unassembled WGS sequence"/>
</dbReference>
<feature type="signal peptide" evidence="3">
    <location>
        <begin position="1"/>
        <end position="22"/>
    </location>
</feature>
<dbReference type="Gene3D" id="3.40.50.1820">
    <property type="entry name" value="alpha/beta hydrolase"/>
    <property type="match status" value="2"/>
</dbReference>
<name>A0ABR4JF48_9EURO</name>
<keyword evidence="3" id="KW-0732">Signal</keyword>
<comment type="caution">
    <text evidence="5">The sequence shown here is derived from an EMBL/GenBank/DDBJ whole genome shotgun (WGS) entry which is preliminary data.</text>
</comment>
<feature type="domain" description="Carboxylesterase type B" evidence="4">
    <location>
        <begin position="325"/>
        <end position="419"/>
    </location>
</feature>
<evidence type="ECO:0000256" key="1">
    <source>
        <dbReference type="ARBA" id="ARBA00005964"/>
    </source>
</evidence>
<dbReference type="EC" id="3.1.1.-" evidence="3"/>
<accession>A0ABR4JF48</accession>
<proteinExistence type="inferred from homology"/>